<feature type="non-terminal residue" evidence="1">
    <location>
        <position position="159"/>
    </location>
</feature>
<keyword evidence="2" id="KW-1185">Reference proteome</keyword>
<evidence type="ECO:0000313" key="1">
    <source>
        <dbReference type="EMBL" id="KAF5205081.1"/>
    </source>
</evidence>
<dbReference type="EMBL" id="JABWDY010004556">
    <property type="protein sequence ID" value="KAF5205081.1"/>
    <property type="molecule type" value="Genomic_DNA"/>
</dbReference>
<name>A0A7J6X5Q6_THATH</name>
<proteinExistence type="predicted"/>
<dbReference type="AlphaFoldDB" id="A0A7J6X5Q6"/>
<gene>
    <name evidence="1" type="ORF">FRX31_005332</name>
</gene>
<protein>
    <submittedName>
        <fullName evidence="1">Uncharacterized protein</fullName>
    </submittedName>
</protein>
<organism evidence="1 2">
    <name type="scientific">Thalictrum thalictroides</name>
    <name type="common">Rue-anemone</name>
    <name type="synonym">Anemone thalictroides</name>
    <dbReference type="NCBI Taxonomy" id="46969"/>
    <lineage>
        <taxon>Eukaryota</taxon>
        <taxon>Viridiplantae</taxon>
        <taxon>Streptophyta</taxon>
        <taxon>Embryophyta</taxon>
        <taxon>Tracheophyta</taxon>
        <taxon>Spermatophyta</taxon>
        <taxon>Magnoliopsida</taxon>
        <taxon>Ranunculales</taxon>
        <taxon>Ranunculaceae</taxon>
        <taxon>Thalictroideae</taxon>
        <taxon>Thalictrum</taxon>
    </lineage>
</organism>
<accession>A0A7J6X5Q6</accession>
<comment type="caution">
    <text evidence="1">The sequence shown here is derived from an EMBL/GenBank/DDBJ whole genome shotgun (WGS) entry which is preliminary data.</text>
</comment>
<sequence length="159" mass="17232">MELEVTTINDVKFAGYDETESNMNPNPNLIRQGVLEGVSPIKPNGNTLGPSRLKWSDEEQIQKLDEESLGFGGNKKLGFGGGNKDDIAEKGSGTTNIEGGKSWADVLGRAIVGKNSLEYIPPMIVEGKPVIHVQSEQFIHLKEKNSKLVVGSFIGRRPG</sequence>
<evidence type="ECO:0000313" key="2">
    <source>
        <dbReference type="Proteomes" id="UP000554482"/>
    </source>
</evidence>
<reference evidence="1 2" key="1">
    <citation type="submission" date="2020-06" db="EMBL/GenBank/DDBJ databases">
        <title>Transcriptomic and genomic resources for Thalictrum thalictroides and T. hernandezii: Facilitating candidate gene discovery in an emerging model plant lineage.</title>
        <authorList>
            <person name="Arias T."/>
            <person name="Riano-Pachon D.M."/>
            <person name="Di Stilio V.S."/>
        </authorList>
    </citation>
    <scope>NUCLEOTIDE SEQUENCE [LARGE SCALE GENOMIC DNA]</scope>
    <source>
        <strain evidence="2">cv. WT478/WT964</strain>
        <tissue evidence="1">Leaves</tissue>
    </source>
</reference>
<dbReference type="Proteomes" id="UP000554482">
    <property type="component" value="Unassembled WGS sequence"/>
</dbReference>
<dbReference type="OrthoDB" id="851886at2759"/>